<evidence type="ECO:0000256" key="4">
    <source>
        <dbReference type="ARBA" id="ARBA00023163"/>
    </source>
</evidence>
<accession>A0A1G6GIR6</accession>
<dbReference type="PANTHER" id="PTHR43133">
    <property type="entry name" value="RNA POLYMERASE ECF-TYPE SIGMA FACTO"/>
    <property type="match status" value="1"/>
</dbReference>
<evidence type="ECO:0000256" key="1">
    <source>
        <dbReference type="ARBA" id="ARBA00010641"/>
    </source>
</evidence>
<dbReference type="InterPro" id="IPR013324">
    <property type="entry name" value="RNA_pol_sigma_r3/r4-like"/>
</dbReference>
<dbReference type="GO" id="GO:0003677">
    <property type="term" value="F:DNA binding"/>
    <property type="evidence" value="ECO:0007669"/>
    <property type="project" value="InterPro"/>
</dbReference>
<dbReference type="NCBIfam" id="TIGR02937">
    <property type="entry name" value="sigma70-ECF"/>
    <property type="match status" value="1"/>
</dbReference>
<dbReference type="EMBL" id="FMYG01000001">
    <property type="protein sequence ID" value="SDB81645.1"/>
    <property type="molecule type" value="Genomic_DNA"/>
</dbReference>
<dbReference type="GO" id="GO:0006352">
    <property type="term" value="P:DNA-templated transcription initiation"/>
    <property type="evidence" value="ECO:0007669"/>
    <property type="project" value="InterPro"/>
</dbReference>
<reference evidence="7 8" key="1">
    <citation type="submission" date="2016-09" db="EMBL/GenBank/DDBJ databases">
        <authorList>
            <person name="Capua I."/>
            <person name="De Benedictis P."/>
            <person name="Joannis T."/>
            <person name="Lombin L.H."/>
            <person name="Cattoli G."/>
        </authorList>
    </citation>
    <scope>NUCLEOTIDE SEQUENCE [LARGE SCALE GENOMIC DNA]</scope>
    <source>
        <strain evidence="7 8">NIO-1002</strain>
    </source>
</reference>
<proteinExistence type="inferred from homology"/>
<keyword evidence="3" id="KW-0731">Sigma factor</keyword>
<dbReference type="RefSeq" id="WP_058231150.1">
    <property type="nucleotide sequence ID" value="NZ_FMYG01000001.1"/>
</dbReference>
<evidence type="ECO:0000256" key="3">
    <source>
        <dbReference type="ARBA" id="ARBA00023082"/>
    </source>
</evidence>
<dbReference type="Proteomes" id="UP000183203">
    <property type="component" value="Unassembled WGS sequence"/>
</dbReference>
<dbReference type="InterPro" id="IPR013249">
    <property type="entry name" value="RNA_pol_sigma70_r4_t2"/>
</dbReference>
<dbReference type="SUPFAM" id="SSF88946">
    <property type="entry name" value="Sigma2 domain of RNA polymerase sigma factors"/>
    <property type="match status" value="1"/>
</dbReference>
<dbReference type="STRING" id="993073.AS029_00205"/>
<gene>
    <name evidence="7" type="ORF">SAMN05216418_0273</name>
</gene>
<protein>
    <submittedName>
        <fullName evidence="7">RNA polymerase sigma-70 factor, ECF subfamily</fullName>
    </submittedName>
</protein>
<keyword evidence="2" id="KW-0805">Transcription regulation</keyword>
<evidence type="ECO:0000259" key="5">
    <source>
        <dbReference type="Pfam" id="PF04542"/>
    </source>
</evidence>
<evidence type="ECO:0000313" key="8">
    <source>
        <dbReference type="Proteomes" id="UP000183203"/>
    </source>
</evidence>
<evidence type="ECO:0000313" key="7">
    <source>
        <dbReference type="EMBL" id="SDB81645.1"/>
    </source>
</evidence>
<name>A0A1G6GIR6_9MICO</name>
<feature type="domain" description="RNA polymerase sigma-70 region 2" evidence="5">
    <location>
        <begin position="15"/>
        <end position="79"/>
    </location>
</feature>
<dbReference type="GO" id="GO:0016987">
    <property type="term" value="F:sigma factor activity"/>
    <property type="evidence" value="ECO:0007669"/>
    <property type="project" value="UniProtKB-KW"/>
</dbReference>
<evidence type="ECO:0000259" key="6">
    <source>
        <dbReference type="Pfam" id="PF08281"/>
    </source>
</evidence>
<dbReference type="SUPFAM" id="SSF88659">
    <property type="entry name" value="Sigma3 and sigma4 domains of RNA polymerase sigma factors"/>
    <property type="match status" value="1"/>
</dbReference>
<evidence type="ECO:0000256" key="2">
    <source>
        <dbReference type="ARBA" id="ARBA00023015"/>
    </source>
</evidence>
<dbReference type="InterPro" id="IPR007627">
    <property type="entry name" value="RNA_pol_sigma70_r2"/>
</dbReference>
<keyword evidence="4" id="KW-0804">Transcription</keyword>
<feature type="domain" description="RNA polymerase sigma factor 70 region 4 type 2" evidence="6">
    <location>
        <begin position="107"/>
        <end position="159"/>
    </location>
</feature>
<dbReference type="Pfam" id="PF04542">
    <property type="entry name" value="Sigma70_r2"/>
    <property type="match status" value="1"/>
</dbReference>
<dbReference type="AlphaFoldDB" id="A0A1G6GIR6"/>
<dbReference type="PANTHER" id="PTHR43133:SF25">
    <property type="entry name" value="RNA POLYMERASE SIGMA FACTOR RFAY-RELATED"/>
    <property type="match status" value="1"/>
</dbReference>
<dbReference type="Pfam" id="PF08281">
    <property type="entry name" value="Sigma70_r4_2"/>
    <property type="match status" value="1"/>
</dbReference>
<dbReference type="InterPro" id="IPR013325">
    <property type="entry name" value="RNA_pol_sigma_r2"/>
</dbReference>
<sequence length="180" mass="20446">MHHHSLERSRAYEAFVRANGDAVLRFLRRRADPQTADDVFSETMLVVWRRFDEVPDDALPWLYVTARNCLRNAERSARRQKRVVDRIITVDPPSETALDATADPREDCLRAALARLSKTDAEVLRLWAWEELGPQEIATVIEASVNAATIRLHRAKKKLRQEMEAVCPPLPAAPLEGGAR</sequence>
<dbReference type="Gene3D" id="1.10.10.10">
    <property type="entry name" value="Winged helix-like DNA-binding domain superfamily/Winged helix DNA-binding domain"/>
    <property type="match status" value="1"/>
</dbReference>
<dbReference type="Gene3D" id="1.10.1740.10">
    <property type="match status" value="1"/>
</dbReference>
<dbReference type="InterPro" id="IPR039425">
    <property type="entry name" value="RNA_pol_sigma-70-like"/>
</dbReference>
<dbReference type="InterPro" id="IPR014284">
    <property type="entry name" value="RNA_pol_sigma-70_dom"/>
</dbReference>
<organism evidence="7 8">
    <name type="scientific">Microbacterium enclense</name>
    <dbReference type="NCBI Taxonomy" id="993073"/>
    <lineage>
        <taxon>Bacteria</taxon>
        <taxon>Bacillati</taxon>
        <taxon>Actinomycetota</taxon>
        <taxon>Actinomycetes</taxon>
        <taxon>Micrococcales</taxon>
        <taxon>Microbacteriaceae</taxon>
        <taxon>Microbacterium</taxon>
    </lineage>
</organism>
<comment type="similarity">
    <text evidence="1">Belongs to the sigma-70 factor family. ECF subfamily.</text>
</comment>
<dbReference type="InterPro" id="IPR036388">
    <property type="entry name" value="WH-like_DNA-bd_sf"/>
</dbReference>